<feature type="compositionally biased region" description="Basic and acidic residues" evidence="1">
    <location>
        <begin position="52"/>
        <end position="67"/>
    </location>
</feature>
<keyword evidence="2" id="KW-0732">Signal</keyword>
<dbReference type="PROSITE" id="PS51257">
    <property type="entry name" value="PROKAR_LIPOPROTEIN"/>
    <property type="match status" value="1"/>
</dbReference>
<organism evidence="3 4">
    <name type="scientific">Actinoplanes regularis</name>
    <dbReference type="NCBI Taxonomy" id="52697"/>
    <lineage>
        <taxon>Bacteria</taxon>
        <taxon>Bacillati</taxon>
        <taxon>Actinomycetota</taxon>
        <taxon>Actinomycetes</taxon>
        <taxon>Micromonosporales</taxon>
        <taxon>Micromonosporaceae</taxon>
        <taxon>Actinoplanes</taxon>
    </lineage>
</organism>
<dbReference type="EMBL" id="FZNR01000001">
    <property type="protein sequence ID" value="SNR26673.1"/>
    <property type="molecule type" value="Genomic_DNA"/>
</dbReference>
<dbReference type="Proteomes" id="UP000198415">
    <property type="component" value="Unassembled WGS sequence"/>
</dbReference>
<evidence type="ECO:0000256" key="1">
    <source>
        <dbReference type="SAM" id="MobiDB-lite"/>
    </source>
</evidence>
<dbReference type="AlphaFoldDB" id="A0A238UZE3"/>
<proteinExistence type="predicted"/>
<feature type="chain" id="PRO_5038442589" description="Lipoprotein" evidence="2">
    <location>
        <begin position="22"/>
        <end position="147"/>
    </location>
</feature>
<reference evidence="3 4" key="1">
    <citation type="submission" date="2017-06" db="EMBL/GenBank/DDBJ databases">
        <authorList>
            <person name="Kim H.J."/>
            <person name="Triplett B.A."/>
        </authorList>
    </citation>
    <scope>NUCLEOTIDE SEQUENCE [LARGE SCALE GENOMIC DNA]</scope>
    <source>
        <strain evidence="3 4">DSM 43151</strain>
    </source>
</reference>
<evidence type="ECO:0000313" key="3">
    <source>
        <dbReference type="EMBL" id="SNR26673.1"/>
    </source>
</evidence>
<gene>
    <name evidence="3" type="ORF">SAMN06264365_101303</name>
</gene>
<feature type="signal peptide" evidence="2">
    <location>
        <begin position="1"/>
        <end position="21"/>
    </location>
</feature>
<dbReference type="RefSeq" id="WP_143232185.1">
    <property type="nucleotide sequence ID" value="NZ_BOMU01000009.1"/>
</dbReference>
<sequence>MKIVFAAAVTATLLLSGCGLTGDKPEGTPCERWLETQKQFMLGSRTAAPEAQEMRRAVQSKGKGEPLPEAERQKIWAAYYGAQATAYREIAEDTTDQKLHDAFIAMADDHQRAGDTFGIPAQNGLMDVLQICDIGTDENAGTPSAGA</sequence>
<feature type="region of interest" description="Disordered" evidence="1">
    <location>
        <begin position="44"/>
        <end position="67"/>
    </location>
</feature>
<evidence type="ECO:0000256" key="2">
    <source>
        <dbReference type="SAM" id="SignalP"/>
    </source>
</evidence>
<evidence type="ECO:0008006" key="5">
    <source>
        <dbReference type="Google" id="ProtNLM"/>
    </source>
</evidence>
<evidence type="ECO:0000313" key="4">
    <source>
        <dbReference type="Proteomes" id="UP000198415"/>
    </source>
</evidence>
<protein>
    <recommendedName>
        <fullName evidence="5">Lipoprotein</fullName>
    </recommendedName>
</protein>
<name>A0A238UZE3_9ACTN</name>
<keyword evidence="4" id="KW-1185">Reference proteome</keyword>
<accession>A0A238UZE3</accession>